<feature type="region of interest" description="Disordered" evidence="1">
    <location>
        <begin position="62"/>
        <end position="117"/>
    </location>
</feature>
<evidence type="ECO:0000313" key="3">
    <source>
        <dbReference type="Proteomes" id="UP000233469"/>
    </source>
</evidence>
<comment type="caution">
    <text evidence="2">The sequence shown here is derived from an EMBL/GenBank/DDBJ whole genome shotgun (WGS) entry which is preliminary data.</text>
</comment>
<reference evidence="2 3" key="2">
    <citation type="submission" date="2017-10" db="EMBL/GenBank/DDBJ databases">
        <title>Extensive intraspecific genome diversity in a model arbuscular mycorrhizal fungus.</title>
        <authorList>
            <person name="Chen E.C.H."/>
            <person name="Morin E."/>
            <person name="Baudet D."/>
            <person name="Noel J."/>
            <person name="Ndikumana S."/>
            <person name="Charron P."/>
            <person name="St-Onge C."/>
            <person name="Giorgi J."/>
            <person name="Grigoriev I.V."/>
            <person name="Roux C."/>
            <person name="Martin F.M."/>
            <person name="Corradi N."/>
        </authorList>
    </citation>
    <scope>NUCLEOTIDE SEQUENCE [LARGE SCALE GENOMIC DNA]</scope>
    <source>
        <strain evidence="2 3">C2</strain>
    </source>
</reference>
<gene>
    <name evidence="2" type="ORF">RhiirC2_794499</name>
</gene>
<accession>A0A2N1MDF3</accession>
<evidence type="ECO:0000313" key="2">
    <source>
        <dbReference type="EMBL" id="PKK59671.1"/>
    </source>
</evidence>
<evidence type="ECO:0000256" key="1">
    <source>
        <dbReference type="SAM" id="MobiDB-lite"/>
    </source>
</evidence>
<dbReference type="AlphaFoldDB" id="A0A2N1MDF3"/>
<dbReference type="EMBL" id="LLXL01002934">
    <property type="protein sequence ID" value="PKK59671.1"/>
    <property type="molecule type" value="Genomic_DNA"/>
</dbReference>
<protein>
    <submittedName>
        <fullName evidence="2">Uncharacterized protein</fullName>
    </submittedName>
</protein>
<reference evidence="2 3" key="1">
    <citation type="submission" date="2016-04" db="EMBL/GenBank/DDBJ databases">
        <title>Genome analyses suggest a sexual origin of heterokaryosis in a supposedly ancient asexual fungus.</title>
        <authorList>
            <person name="Ropars J."/>
            <person name="Sedzielewska K."/>
            <person name="Noel J."/>
            <person name="Charron P."/>
            <person name="Farinelli L."/>
            <person name="Marton T."/>
            <person name="Kruger M."/>
            <person name="Pelin A."/>
            <person name="Brachmann A."/>
            <person name="Corradi N."/>
        </authorList>
    </citation>
    <scope>NUCLEOTIDE SEQUENCE [LARGE SCALE GENOMIC DNA]</scope>
    <source>
        <strain evidence="2 3">C2</strain>
    </source>
</reference>
<sequence>MICKISDSMTLATLWTEHRPHSFLTNIKGLKSFKIIQTAQGDRKLIGYFERWEDMQTALNNQFSYGGNANKTNNASRSQSTKNNKNSKKDSKKKSSETKSKKPNLQDKKKDKSRKVSRSKILAEILDTLRKLD</sequence>
<dbReference type="VEuPathDB" id="FungiDB:RhiirA1_504832"/>
<feature type="compositionally biased region" description="Polar residues" evidence="1">
    <location>
        <begin position="62"/>
        <end position="75"/>
    </location>
</feature>
<dbReference type="Proteomes" id="UP000233469">
    <property type="component" value="Unassembled WGS sequence"/>
</dbReference>
<feature type="compositionally biased region" description="Basic and acidic residues" evidence="1">
    <location>
        <begin position="87"/>
        <end position="110"/>
    </location>
</feature>
<organism evidence="2 3">
    <name type="scientific">Rhizophagus irregularis</name>
    <dbReference type="NCBI Taxonomy" id="588596"/>
    <lineage>
        <taxon>Eukaryota</taxon>
        <taxon>Fungi</taxon>
        <taxon>Fungi incertae sedis</taxon>
        <taxon>Mucoromycota</taxon>
        <taxon>Glomeromycotina</taxon>
        <taxon>Glomeromycetes</taxon>
        <taxon>Glomerales</taxon>
        <taxon>Glomeraceae</taxon>
        <taxon>Rhizophagus</taxon>
    </lineage>
</organism>
<name>A0A2N1MDF3_9GLOM</name>
<proteinExistence type="predicted"/>